<evidence type="ECO:0000313" key="3">
    <source>
        <dbReference type="Proteomes" id="UP000826195"/>
    </source>
</evidence>
<feature type="transmembrane region" description="Helical" evidence="1">
    <location>
        <begin position="93"/>
        <end position="115"/>
    </location>
</feature>
<evidence type="ECO:0000313" key="2">
    <source>
        <dbReference type="EMBL" id="KAH0553624.1"/>
    </source>
</evidence>
<dbReference type="EMBL" id="JAHXZJ010001119">
    <property type="protein sequence ID" value="KAH0553624.1"/>
    <property type="molecule type" value="Genomic_DNA"/>
</dbReference>
<name>A0AAV7IMI7_COTGL</name>
<evidence type="ECO:0000256" key="1">
    <source>
        <dbReference type="SAM" id="Phobius"/>
    </source>
</evidence>
<gene>
    <name evidence="2" type="ORF">KQX54_002800</name>
</gene>
<accession>A0AAV7IMI7</accession>
<keyword evidence="1" id="KW-0472">Membrane</keyword>
<keyword evidence="3" id="KW-1185">Reference proteome</keyword>
<organism evidence="2 3">
    <name type="scientific">Cotesia glomerata</name>
    <name type="common">Lepidopteran parasitic wasp</name>
    <name type="synonym">Apanteles glomeratus</name>
    <dbReference type="NCBI Taxonomy" id="32391"/>
    <lineage>
        <taxon>Eukaryota</taxon>
        <taxon>Metazoa</taxon>
        <taxon>Ecdysozoa</taxon>
        <taxon>Arthropoda</taxon>
        <taxon>Hexapoda</taxon>
        <taxon>Insecta</taxon>
        <taxon>Pterygota</taxon>
        <taxon>Neoptera</taxon>
        <taxon>Endopterygota</taxon>
        <taxon>Hymenoptera</taxon>
        <taxon>Apocrita</taxon>
        <taxon>Ichneumonoidea</taxon>
        <taxon>Braconidae</taxon>
        <taxon>Microgastrinae</taxon>
        <taxon>Cotesia</taxon>
    </lineage>
</organism>
<proteinExistence type="predicted"/>
<dbReference type="Proteomes" id="UP000826195">
    <property type="component" value="Unassembled WGS sequence"/>
</dbReference>
<keyword evidence="1" id="KW-0812">Transmembrane</keyword>
<keyword evidence="1" id="KW-1133">Transmembrane helix</keyword>
<dbReference type="AlphaFoldDB" id="A0AAV7IMI7"/>
<comment type="caution">
    <text evidence="2">The sequence shown here is derived from an EMBL/GenBank/DDBJ whole genome shotgun (WGS) entry which is preliminary data.</text>
</comment>
<protein>
    <submittedName>
        <fullName evidence="2">Uncharacterized protein</fullName>
    </submittedName>
</protein>
<reference evidence="2 3" key="1">
    <citation type="journal article" date="2021" name="J. Hered.">
        <title>A chromosome-level genome assembly of the parasitoid wasp, Cotesia glomerata (Hymenoptera: Braconidae).</title>
        <authorList>
            <person name="Pinto B.J."/>
            <person name="Weis J.J."/>
            <person name="Gamble T."/>
            <person name="Ode P.J."/>
            <person name="Paul R."/>
            <person name="Zaspel J.M."/>
        </authorList>
    </citation>
    <scope>NUCLEOTIDE SEQUENCE [LARGE SCALE GENOMIC DNA]</scope>
    <source>
        <strain evidence="2">CgM1</strain>
    </source>
</reference>
<sequence>MSKLRASSPYLRCPFLRELSTSNGEAALIRGDSGSCPLAHSSYTKLDTLIVSLLTPRKTRPLRLYKPPLFEPEGEKERNELTKIKNKDRSCSFYSCLWYVIIPRACFINGFYLWYCELYNQPPRYDDLLRIINSSHTYAKPVFAESFHAYPHLAQSKERKVGGVMD</sequence>